<keyword evidence="7 9" id="KW-0411">Iron-sulfur</keyword>
<dbReference type="KEGG" id="mpq:ABA45_06775"/>
<comment type="similarity">
    <text evidence="1">In the N-terminal section; belongs to the MIP18 family.</text>
</comment>
<dbReference type="InterPro" id="IPR044304">
    <property type="entry name" value="NUBPL-like"/>
</dbReference>
<dbReference type="InterPro" id="IPR034904">
    <property type="entry name" value="FSCA_dom_sf"/>
</dbReference>
<feature type="domain" description="MIP18 family-like" evidence="10">
    <location>
        <begin position="7"/>
        <end position="76"/>
    </location>
</feature>
<evidence type="ECO:0000256" key="2">
    <source>
        <dbReference type="ARBA" id="ARBA00008205"/>
    </source>
</evidence>
<dbReference type="NCBIfam" id="NF008669">
    <property type="entry name" value="PRK11670.1"/>
    <property type="match status" value="1"/>
</dbReference>
<evidence type="ECO:0000256" key="3">
    <source>
        <dbReference type="ARBA" id="ARBA00022723"/>
    </source>
</evidence>
<name>A0A0H4I320_9GAMM</name>
<dbReference type="InterPro" id="IPR002744">
    <property type="entry name" value="MIP18-like"/>
</dbReference>
<dbReference type="GO" id="GO:0005524">
    <property type="term" value="F:ATP binding"/>
    <property type="evidence" value="ECO:0007669"/>
    <property type="project" value="UniProtKB-UniRule"/>
</dbReference>
<dbReference type="InterPro" id="IPR027417">
    <property type="entry name" value="P-loop_NTPase"/>
</dbReference>
<dbReference type="PANTHER" id="PTHR42961">
    <property type="entry name" value="IRON-SULFUR PROTEIN NUBPL"/>
    <property type="match status" value="1"/>
</dbReference>
<evidence type="ECO:0000256" key="6">
    <source>
        <dbReference type="ARBA" id="ARBA00023004"/>
    </source>
</evidence>
<dbReference type="InterPro" id="IPR000808">
    <property type="entry name" value="Mrp-like_CS"/>
</dbReference>
<feature type="binding site" evidence="9">
    <location>
        <begin position="108"/>
        <end position="115"/>
    </location>
    <ligand>
        <name>ATP</name>
        <dbReference type="ChEBI" id="CHEBI:30616"/>
    </ligand>
</feature>
<dbReference type="Gene3D" id="3.30.300.130">
    <property type="entry name" value="Fe-S cluster assembly (FSCA)"/>
    <property type="match status" value="1"/>
</dbReference>
<evidence type="ECO:0000313" key="11">
    <source>
        <dbReference type="EMBL" id="AKO52163.1"/>
    </source>
</evidence>
<keyword evidence="6 9" id="KW-0408">Iron</keyword>
<dbReference type="STRING" id="330734.ABA45_06775"/>
<dbReference type="PROSITE" id="PS01215">
    <property type="entry name" value="MRP"/>
    <property type="match status" value="1"/>
</dbReference>
<evidence type="ECO:0000256" key="4">
    <source>
        <dbReference type="ARBA" id="ARBA00022741"/>
    </source>
</evidence>
<dbReference type="GO" id="GO:0051539">
    <property type="term" value="F:4 iron, 4 sulfur cluster binding"/>
    <property type="evidence" value="ECO:0007669"/>
    <property type="project" value="TreeGrafter"/>
</dbReference>
<keyword evidence="9" id="KW-0378">Hydrolase</keyword>
<reference evidence="11 12" key="1">
    <citation type="submission" date="2015-05" db="EMBL/GenBank/DDBJ databases">
        <title>Complete genome of Marinobacter psychrophilus strain 20041T isolated from sea-ice of the Canadian Basin.</title>
        <authorList>
            <person name="Song L."/>
            <person name="Ren L."/>
            <person name="Yu Y."/>
            <person name="Wang X."/>
        </authorList>
    </citation>
    <scope>NUCLEOTIDE SEQUENCE [LARGE SCALE GENOMIC DNA]</scope>
    <source>
        <strain evidence="11 12">20041</strain>
    </source>
</reference>
<dbReference type="EMBL" id="CP011494">
    <property type="protein sequence ID" value="AKO52163.1"/>
    <property type="molecule type" value="Genomic_DNA"/>
</dbReference>
<gene>
    <name evidence="11" type="ORF">ABA45_06775</name>
</gene>
<dbReference type="InterPro" id="IPR033756">
    <property type="entry name" value="YlxH/NBP35"/>
</dbReference>
<evidence type="ECO:0000256" key="1">
    <source>
        <dbReference type="ARBA" id="ARBA00007352"/>
    </source>
</evidence>
<dbReference type="GO" id="GO:0016887">
    <property type="term" value="F:ATP hydrolysis activity"/>
    <property type="evidence" value="ECO:0007669"/>
    <property type="project" value="UniProtKB-UniRule"/>
</dbReference>
<comment type="similarity">
    <text evidence="8 9">Belongs to the Mrp/NBP35 ATP-binding proteins family.</text>
</comment>
<dbReference type="RefSeq" id="WP_048384857.1">
    <property type="nucleotide sequence ID" value="NZ_CP011494.1"/>
</dbReference>
<keyword evidence="3 9" id="KW-0479">Metal-binding</keyword>
<evidence type="ECO:0000259" key="10">
    <source>
        <dbReference type="Pfam" id="PF01883"/>
    </source>
</evidence>
<evidence type="ECO:0000256" key="9">
    <source>
        <dbReference type="HAMAP-Rule" id="MF_02040"/>
    </source>
</evidence>
<keyword evidence="4 9" id="KW-0547">Nucleotide-binding</keyword>
<dbReference type="InterPro" id="IPR019591">
    <property type="entry name" value="Mrp/NBP35_ATP-bd"/>
</dbReference>
<dbReference type="Gene3D" id="3.40.50.300">
    <property type="entry name" value="P-loop containing nucleotide triphosphate hydrolases"/>
    <property type="match status" value="1"/>
</dbReference>
<protein>
    <recommendedName>
        <fullName evidence="9">Iron-sulfur cluster carrier protein</fullName>
    </recommendedName>
</protein>
<dbReference type="GO" id="GO:0140663">
    <property type="term" value="F:ATP-dependent FeS chaperone activity"/>
    <property type="evidence" value="ECO:0007669"/>
    <property type="project" value="InterPro"/>
</dbReference>
<dbReference type="GO" id="GO:0046872">
    <property type="term" value="F:metal ion binding"/>
    <property type="evidence" value="ECO:0007669"/>
    <property type="project" value="UniProtKB-KW"/>
</dbReference>
<evidence type="ECO:0000256" key="8">
    <source>
        <dbReference type="ARBA" id="ARBA00024036"/>
    </source>
</evidence>
<dbReference type="SUPFAM" id="SSF117916">
    <property type="entry name" value="Fe-S cluster assembly (FSCA) domain-like"/>
    <property type="match status" value="1"/>
</dbReference>
<dbReference type="Pfam" id="PF10609">
    <property type="entry name" value="ParA"/>
    <property type="match status" value="1"/>
</dbReference>
<accession>A0A0H4I320</accession>
<dbReference type="PANTHER" id="PTHR42961:SF2">
    <property type="entry name" value="IRON-SULFUR PROTEIN NUBPL"/>
    <property type="match status" value="1"/>
</dbReference>
<dbReference type="CDD" id="cd02037">
    <property type="entry name" value="Mrp_NBP35"/>
    <property type="match status" value="1"/>
</dbReference>
<keyword evidence="12" id="KW-1185">Reference proteome</keyword>
<proteinExistence type="inferred from homology"/>
<keyword evidence="5 9" id="KW-0067">ATP-binding</keyword>
<comment type="function">
    <text evidence="9">Binds and transfers iron-sulfur (Fe-S) clusters to target apoproteins. Can hydrolyze ATP.</text>
</comment>
<dbReference type="Pfam" id="PF01883">
    <property type="entry name" value="FeS_assembly_P"/>
    <property type="match status" value="1"/>
</dbReference>
<dbReference type="GO" id="GO:0005829">
    <property type="term" value="C:cytosol"/>
    <property type="evidence" value="ECO:0007669"/>
    <property type="project" value="TreeGrafter"/>
</dbReference>
<dbReference type="Proteomes" id="UP000036406">
    <property type="component" value="Chromosome"/>
</dbReference>
<dbReference type="PATRIC" id="fig|330734.3.peg.1427"/>
<dbReference type="AlphaFoldDB" id="A0A0H4I320"/>
<sequence length="370" mass="40127">MTTIPHQALEAAIREYRDPYLEKDLYELDAIKKLDVDKRGKVTLMVELPYPSKGIAGALKQLVGNALESVEGVESSDIHVAQKIHAYRAQKELPSIPGVKNIIAVASGKGGVGKSTTAVNLALALQHEGARVGVLDADIYGPSVGMMLGVPDGQKPRVQEQKYFIPIEAHGLKTNSMAYLANDKTPMIWRGPVVTGVLMQLLQHTLWGELDYLIVDMPPGTGDIQLTLAQKVPVTGAVIVTTPQNIAVMDAQRGIEMFRKMEIPVLGVVENMSVHICSNCGHQEALFGTDGGARIADDYDTVLLGQLPLHKTVREQTDGGKPTVAAEPDSEVARRYLDIARRVGAELSKRERHLSGAISSVTVTDHWNSH</sequence>
<organism evidence="11 12">
    <name type="scientific">Marinobacter psychrophilus</name>
    <dbReference type="NCBI Taxonomy" id="330734"/>
    <lineage>
        <taxon>Bacteria</taxon>
        <taxon>Pseudomonadati</taxon>
        <taxon>Pseudomonadota</taxon>
        <taxon>Gammaproteobacteria</taxon>
        <taxon>Pseudomonadales</taxon>
        <taxon>Marinobacteraceae</taxon>
        <taxon>Marinobacter</taxon>
    </lineage>
</organism>
<evidence type="ECO:0000256" key="5">
    <source>
        <dbReference type="ARBA" id="ARBA00022840"/>
    </source>
</evidence>
<dbReference type="FunFam" id="3.40.50.300:FF:000418">
    <property type="entry name" value="Iron-sulfur cluster carrier protein"/>
    <property type="match status" value="1"/>
</dbReference>
<comment type="subunit">
    <text evidence="9">Homodimer.</text>
</comment>
<evidence type="ECO:0000313" key="12">
    <source>
        <dbReference type="Proteomes" id="UP000036406"/>
    </source>
</evidence>
<dbReference type="HAMAP" id="MF_02040">
    <property type="entry name" value="Mrp_NBP35"/>
    <property type="match status" value="1"/>
</dbReference>
<evidence type="ECO:0000256" key="7">
    <source>
        <dbReference type="ARBA" id="ARBA00023014"/>
    </source>
</evidence>
<dbReference type="GO" id="GO:0016226">
    <property type="term" value="P:iron-sulfur cluster assembly"/>
    <property type="evidence" value="ECO:0007669"/>
    <property type="project" value="InterPro"/>
</dbReference>
<comment type="similarity">
    <text evidence="2">In the C-terminal section; belongs to the Mrp/NBP35 ATP-binding proteins family.</text>
</comment>
<dbReference type="SUPFAM" id="SSF52540">
    <property type="entry name" value="P-loop containing nucleoside triphosphate hydrolases"/>
    <property type="match status" value="1"/>
</dbReference>